<dbReference type="AlphaFoldDB" id="A0A1G9VJP9"/>
<proteinExistence type="predicted"/>
<evidence type="ECO:0000313" key="1">
    <source>
        <dbReference type="EMBL" id="SDM72271.1"/>
    </source>
</evidence>
<name>A0A1G9VJP9_9BACL</name>
<dbReference type="RefSeq" id="WP_170834264.1">
    <property type="nucleotide sequence ID" value="NZ_FNHW01000001.1"/>
</dbReference>
<protein>
    <submittedName>
        <fullName evidence="1">Uncharacterized protein</fullName>
    </submittedName>
</protein>
<sequence length="58" mass="6648">MIIVNDERIKGFVYDSLEIATKDLEGDEVIITNDSNTYVLIRKVDLEKVRTVGYTKVN</sequence>
<evidence type="ECO:0000313" key="2">
    <source>
        <dbReference type="Proteomes" id="UP000199544"/>
    </source>
</evidence>
<dbReference type="EMBL" id="FNHW01000001">
    <property type="protein sequence ID" value="SDM72271.1"/>
    <property type="molecule type" value="Genomic_DNA"/>
</dbReference>
<reference evidence="2" key="1">
    <citation type="submission" date="2016-10" db="EMBL/GenBank/DDBJ databases">
        <authorList>
            <person name="Varghese N."/>
            <person name="Submissions S."/>
        </authorList>
    </citation>
    <scope>NUCLEOTIDE SEQUENCE [LARGE SCALE GENOMIC DNA]</scope>
    <source>
        <strain evidence="2">CGMCC 1.6854</strain>
    </source>
</reference>
<organism evidence="1 2">
    <name type="scientific">Fictibacillus solisalsi</name>
    <dbReference type="NCBI Taxonomy" id="459525"/>
    <lineage>
        <taxon>Bacteria</taxon>
        <taxon>Bacillati</taxon>
        <taxon>Bacillota</taxon>
        <taxon>Bacilli</taxon>
        <taxon>Bacillales</taxon>
        <taxon>Fictibacillaceae</taxon>
        <taxon>Fictibacillus</taxon>
    </lineage>
</organism>
<accession>A0A1G9VJP9</accession>
<dbReference type="Proteomes" id="UP000199544">
    <property type="component" value="Unassembled WGS sequence"/>
</dbReference>
<gene>
    <name evidence="1" type="ORF">SAMN04488137_1624</name>
</gene>
<keyword evidence="2" id="KW-1185">Reference proteome</keyword>